<dbReference type="Proteomes" id="UP001269267">
    <property type="component" value="Unassembled WGS sequence"/>
</dbReference>
<proteinExistence type="predicted"/>
<reference evidence="1 2" key="1">
    <citation type="submission" date="2023-04" db="EMBL/GenBank/DDBJ databases">
        <title>A long-awaited taxogenomic arrangement of the family Halomonadaceae.</title>
        <authorList>
            <person name="De La Haba R."/>
            <person name="Chuvochina M."/>
            <person name="Wittouck S."/>
            <person name="Arahal D.R."/>
            <person name="Sanchez-Porro C."/>
            <person name="Hugenholtz P."/>
            <person name="Ventosa A."/>
        </authorList>
    </citation>
    <scope>NUCLEOTIDE SEQUENCE [LARGE SCALE GENOMIC DNA]</scope>
    <source>
        <strain evidence="1 2">DSM 18042</strain>
    </source>
</reference>
<name>A0ABU1GEM8_9GAMM</name>
<sequence>MALPEDSTKGEYAIQFHFMEMFSIKWVSGRKDQAAKVMLGRMPRALAPAALSVGKVNPPG</sequence>
<comment type="caution">
    <text evidence="1">The sequence shown here is derived from an EMBL/GenBank/DDBJ whole genome shotgun (WGS) entry which is preliminary data.</text>
</comment>
<gene>
    <name evidence="1" type="ORF">QC815_11560</name>
</gene>
<dbReference type="EMBL" id="JARWAI010000008">
    <property type="protein sequence ID" value="MDR5875558.1"/>
    <property type="molecule type" value="Genomic_DNA"/>
</dbReference>
<keyword evidence="2" id="KW-1185">Reference proteome</keyword>
<dbReference type="RefSeq" id="WP_310539862.1">
    <property type="nucleotide sequence ID" value="NZ_JARWAI010000008.1"/>
</dbReference>
<organism evidence="1 2">
    <name type="scientific">Vreelandella gomseomensis</name>
    <dbReference type="NCBI Taxonomy" id="370766"/>
    <lineage>
        <taxon>Bacteria</taxon>
        <taxon>Pseudomonadati</taxon>
        <taxon>Pseudomonadota</taxon>
        <taxon>Gammaproteobacteria</taxon>
        <taxon>Oceanospirillales</taxon>
        <taxon>Halomonadaceae</taxon>
        <taxon>Vreelandella</taxon>
    </lineage>
</organism>
<protein>
    <submittedName>
        <fullName evidence="1">Uncharacterized protein</fullName>
    </submittedName>
</protein>
<evidence type="ECO:0000313" key="1">
    <source>
        <dbReference type="EMBL" id="MDR5875558.1"/>
    </source>
</evidence>
<accession>A0ABU1GEM8</accession>
<evidence type="ECO:0000313" key="2">
    <source>
        <dbReference type="Proteomes" id="UP001269267"/>
    </source>
</evidence>